<comment type="caution">
    <text evidence="7">The sequence shown here is derived from an EMBL/GenBank/DDBJ whole genome shotgun (WGS) entry which is preliminary data.</text>
</comment>
<comment type="subcellular location">
    <subcellularLocation>
        <location evidence="1">Mitochondrion</location>
    </subcellularLocation>
</comment>
<keyword evidence="4 5" id="KW-0472">Membrane</keyword>
<sequence length="187" mass="20490">MVKVLNPEQEKQVDRFIMTNAITSGLLGLSVGVVGVGVLNRVWPFFKRLPTGIKFSMVGTSTIALLTIRTESQSLLHERFTYGYDPDTGVKPELSSLSAPGGIADRAVSYFLENKYKVLGVAWALAASGSVYKLYLNKNISWTQRIVQARMYAQALTVVGLLGLAFVSTAVGDKSNDKRKVVYSSEY</sequence>
<dbReference type="PANTHER" id="PTHR28018:SF3">
    <property type="entry name" value="RESPIRATORY SUPERCOMPLEX FACTOR 2, MITOCHONDRIAL"/>
    <property type="match status" value="1"/>
</dbReference>
<feature type="transmembrane region" description="Helical" evidence="5">
    <location>
        <begin position="151"/>
        <end position="171"/>
    </location>
</feature>
<proteinExistence type="predicted"/>
<keyword evidence="2 5" id="KW-0812">Transmembrane</keyword>
<keyword evidence="8" id="KW-1185">Reference proteome</keyword>
<evidence type="ECO:0000256" key="3">
    <source>
        <dbReference type="ARBA" id="ARBA00022989"/>
    </source>
</evidence>
<dbReference type="Pfam" id="PF04588">
    <property type="entry name" value="HIG_1_N"/>
    <property type="match status" value="1"/>
</dbReference>
<evidence type="ECO:0000256" key="4">
    <source>
        <dbReference type="ARBA" id="ARBA00023136"/>
    </source>
</evidence>
<keyword evidence="3 5" id="KW-1133">Transmembrane helix</keyword>
<dbReference type="InterPro" id="IPR040153">
    <property type="entry name" value="Rcf2"/>
</dbReference>
<evidence type="ECO:0000256" key="1">
    <source>
        <dbReference type="ARBA" id="ARBA00004173"/>
    </source>
</evidence>
<dbReference type="GO" id="GO:0005739">
    <property type="term" value="C:mitochondrion"/>
    <property type="evidence" value="ECO:0007669"/>
    <property type="project" value="UniProtKB-SubCell"/>
</dbReference>
<organism evidence="7 8">
    <name type="scientific">Smittium simulii</name>
    <dbReference type="NCBI Taxonomy" id="133385"/>
    <lineage>
        <taxon>Eukaryota</taxon>
        <taxon>Fungi</taxon>
        <taxon>Fungi incertae sedis</taxon>
        <taxon>Zoopagomycota</taxon>
        <taxon>Kickxellomycotina</taxon>
        <taxon>Harpellomycetes</taxon>
        <taxon>Harpellales</taxon>
        <taxon>Legeriomycetaceae</taxon>
        <taxon>Smittium</taxon>
    </lineage>
</organism>
<dbReference type="EMBL" id="MBFR01000121">
    <property type="protein sequence ID" value="PVU93658.1"/>
    <property type="molecule type" value="Genomic_DNA"/>
</dbReference>
<evidence type="ECO:0000256" key="5">
    <source>
        <dbReference type="SAM" id="Phobius"/>
    </source>
</evidence>
<dbReference type="OrthoDB" id="1915122at2759"/>
<dbReference type="AlphaFoldDB" id="A0A2T9YMU5"/>
<dbReference type="GO" id="GO:0033617">
    <property type="term" value="P:mitochondrial respiratory chain complex IV assembly"/>
    <property type="evidence" value="ECO:0007669"/>
    <property type="project" value="TreeGrafter"/>
</dbReference>
<name>A0A2T9YMU5_9FUNG</name>
<protein>
    <recommendedName>
        <fullName evidence="6">HIG1 domain-containing protein</fullName>
    </recommendedName>
</protein>
<evidence type="ECO:0000259" key="6">
    <source>
        <dbReference type="PROSITE" id="PS51503"/>
    </source>
</evidence>
<reference evidence="7 8" key="1">
    <citation type="journal article" date="2018" name="MBio">
        <title>Comparative Genomics Reveals the Core Gene Toolbox for the Fungus-Insect Symbiosis.</title>
        <authorList>
            <person name="Wang Y."/>
            <person name="Stata M."/>
            <person name="Wang W."/>
            <person name="Stajich J.E."/>
            <person name="White M.M."/>
            <person name="Moncalvo J.M."/>
        </authorList>
    </citation>
    <scope>NUCLEOTIDE SEQUENCE [LARGE SCALE GENOMIC DNA]</scope>
    <source>
        <strain evidence="7 8">SWE-8-4</strain>
    </source>
</reference>
<dbReference type="Proteomes" id="UP000245383">
    <property type="component" value="Unassembled WGS sequence"/>
</dbReference>
<feature type="transmembrane region" description="Helical" evidence="5">
    <location>
        <begin position="21"/>
        <end position="43"/>
    </location>
</feature>
<dbReference type="InterPro" id="IPR007667">
    <property type="entry name" value="Hypoxia_induced_domain"/>
</dbReference>
<dbReference type="PROSITE" id="PS51503">
    <property type="entry name" value="HIG1"/>
    <property type="match status" value="1"/>
</dbReference>
<gene>
    <name evidence="7" type="ORF">BB561_003116</name>
</gene>
<accession>A0A2T9YMU5</accession>
<evidence type="ECO:0000313" key="7">
    <source>
        <dbReference type="EMBL" id="PVU93658.1"/>
    </source>
</evidence>
<evidence type="ECO:0000256" key="2">
    <source>
        <dbReference type="ARBA" id="ARBA00022692"/>
    </source>
</evidence>
<dbReference type="STRING" id="133385.A0A2T9YMU5"/>
<dbReference type="PANTHER" id="PTHR28018">
    <property type="entry name" value="RESPIRATORY SUPERCOMPLEX FACTOR 2, MITOCHONDRIAL"/>
    <property type="match status" value="1"/>
</dbReference>
<feature type="domain" description="HIG1" evidence="6">
    <location>
        <begin position="85"/>
        <end position="179"/>
    </location>
</feature>
<feature type="transmembrane region" description="Helical" evidence="5">
    <location>
        <begin position="116"/>
        <end position="136"/>
    </location>
</feature>
<evidence type="ECO:0000313" key="8">
    <source>
        <dbReference type="Proteomes" id="UP000245383"/>
    </source>
</evidence>